<dbReference type="InterPro" id="IPR013149">
    <property type="entry name" value="ADH-like_C"/>
</dbReference>
<proteinExistence type="inferred from homology"/>
<dbReference type="Gene3D" id="3.40.50.720">
    <property type="entry name" value="NAD(P)-binding Rossmann-like Domain"/>
    <property type="match status" value="1"/>
</dbReference>
<keyword evidence="4" id="KW-0560">Oxidoreductase</keyword>
<evidence type="ECO:0000313" key="8">
    <source>
        <dbReference type="EMBL" id="KAJ9646689.1"/>
    </source>
</evidence>
<protein>
    <recommendedName>
        <fullName evidence="10">Enoyl reductase (ER) domain-containing protein</fullName>
    </recommendedName>
</protein>
<dbReference type="InterPro" id="IPR013154">
    <property type="entry name" value="ADH-like_N"/>
</dbReference>
<evidence type="ECO:0000256" key="4">
    <source>
        <dbReference type="ARBA" id="ARBA00023002"/>
    </source>
</evidence>
<dbReference type="InterPro" id="IPR011032">
    <property type="entry name" value="GroES-like_sf"/>
</dbReference>
<dbReference type="EMBL" id="JAPDRN010000002">
    <property type="protein sequence ID" value="KAJ9646689.1"/>
    <property type="molecule type" value="Genomic_DNA"/>
</dbReference>
<gene>
    <name evidence="8" type="ORF">H2204_000381</name>
</gene>
<evidence type="ECO:0008006" key="10">
    <source>
        <dbReference type="Google" id="ProtNLM"/>
    </source>
</evidence>
<dbReference type="InterPro" id="IPR002328">
    <property type="entry name" value="ADH_Zn_CS"/>
</dbReference>
<organism evidence="8 9">
    <name type="scientific">Knufia peltigerae</name>
    <dbReference type="NCBI Taxonomy" id="1002370"/>
    <lineage>
        <taxon>Eukaryota</taxon>
        <taxon>Fungi</taxon>
        <taxon>Dikarya</taxon>
        <taxon>Ascomycota</taxon>
        <taxon>Pezizomycotina</taxon>
        <taxon>Eurotiomycetes</taxon>
        <taxon>Chaetothyriomycetidae</taxon>
        <taxon>Chaetothyriales</taxon>
        <taxon>Trichomeriaceae</taxon>
        <taxon>Knufia</taxon>
    </lineage>
</organism>
<evidence type="ECO:0000256" key="1">
    <source>
        <dbReference type="ARBA" id="ARBA00001947"/>
    </source>
</evidence>
<dbReference type="SUPFAM" id="SSF50129">
    <property type="entry name" value="GroES-like"/>
    <property type="match status" value="1"/>
</dbReference>
<dbReference type="CDD" id="cd08284">
    <property type="entry name" value="FDH_like_2"/>
    <property type="match status" value="1"/>
</dbReference>
<dbReference type="Proteomes" id="UP001172681">
    <property type="component" value="Unassembled WGS sequence"/>
</dbReference>
<keyword evidence="3 5" id="KW-0862">Zinc</keyword>
<accession>A0AA38YEU7</accession>
<name>A0AA38YEU7_9EURO</name>
<evidence type="ECO:0000259" key="7">
    <source>
        <dbReference type="Pfam" id="PF08240"/>
    </source>
</evidence>
<evidence type="ECO:0000256" key="2">
    <source>
        <dbReference type="ARBA" id="ARBA00022723"/>
    </source>
</evidence>
<feature type="domain" description="Alcohol dehydrogenase-like N-terminal" evidence="7">
    <location>
        <begin position="25"/>
        <end position="127"/>
    </location>
</feature>
<evidence type="ECO:0000259" key="6">
    <source>
        <dbReference type="Pfam" id="PF00107"/>
    </source>
</evidence>
<dbReference type="AlphaFoldDB" id="A0AA38YEU7"/>
<feature type="domain" description="Alcohol dehydrogenase-like C-terminal" evidence="6">
    <location>
        <begin position="205"/>
        <end position="315"/>
    </location>
</feature>
<reference evidence="8" key="1">
    <citation type="submission" date="2022-10" db="EMBL/GenBank/DDBJ databases">
        <title>Culturing micro-colonial fungi from biological soil crusts in the Mojave desert and describing Neophaeococcomyces mojavensis, and introducing the new genera and species Taxawa tesnikishii.</title>
        <authorList>
            <person name="Kurbessoian T."/>
            <person name="Stajich J.E."/>
        </authorList>
    </citation>
    <scope>NUCLEOTIDE SEQUENCE</scope>
    <source>
        <strain evidence="8">TK_35</strain>
    </source>
</reference>
<dbReference type="SUPFAM" id="SSF51735">
    <property type="entry name" value="NAD(P)-binding Rossmann-fold domains"/>
    <property type="match status" value="1"/>
</dbReference>
<dbReference type="Pfam" id="PF08240">
    <property type="entry name" value="ADH_N"/>
    <property type="match status" value="1"/>
</dbReference>
<comment type="caution">
    <text evidence="8">The sequence shown here is derived from an EMBL/GenBank/DDBJ whole genome shotgun (WGS) entry which is preliminary data.</text>
</comment>
<keyword evidence="2 5" id="KW-0479">Metal-binding</keyword>
<dbReference type="PROSITE" id="PS00059">
    <property type="entry name" value="ADH_ZINC"/>
    <property type="match status" value="1"/>
</dbReference>
<evidence type="ECO:0000313" key="9">
    <source>
        <dbReference type="Proteomes" id="UP001172681"/>
    </source>
</evidence>
<dbReference type="PANTHER" id="PTHR42813">
    <property type="entry name" value="ZINC-TYPE ALCOHOL DEHYDROGENASE-LIKE"/>
    <property type="match status" value="1"/>
</dbReference>
<comment type="similarity">
    <text evidence="5">Belongs to the zinc-containing alcohol dehydrogenase family.</text>
</comment>
<evidence type="ECO:0000256" key="3">
    <source>
        <dbReference type="ARBA" id="ARBA00022833"/>
    </source>
</evidence>
<dbReference type="Gene3D" id="3.90.180.10">
    <property type="entry name" value="Medium-chain alcohol dehydrogenases, catalytic domain"/>
    <property type="match status" value="1"/>
</dbReference>
<sequence length="370" mass="40107">MNAVIFNGPRKIDVEKRPKPTLRDPTDAIVKVTSAGICGSELHMYRGHQKTATGHIMGHEFVGFIEEVGSDVRSFQVGQKVVCTFSPVCMCCWFCEHGYSNRCPEGLAPFGTQGLAGGQAEYVRVPFADGTLKSTPEGVDDELLIMMCDIFPTGHYGAMRAIECFRSSDLVNGNHYTDLDSPKRSGLSKSQSLEEAVFVCLGCGPVGLCAILTARSKGVRTIYVVDSVDDRLDQAAKLGGIPLKLGRDDVQAKVMKATQGRGADAVIEVVGNNAALRSAFDLLRPCGVLSSIGFHQGDLPFTALECYQKNLNINLGRAPVRTVFDEAMEVVAANKEKLASMVTHRLPLSKAAYGYEIFEKQLARKVILVP</sequence>
<dbReference type="GO" id="GO:0016491">
    <property type="term" value="F:oxidoreductase activity"/>
    <property type="evidence" value="ECO:0007669"/>
    <property type="project" value="UniProtKB-KW"/>
</dbReference>
<evidence type="ECO:0000256" key="5">
    <source>
        <dbReference type="RuleBase" id="RU361277"/>
    </source>
</evidence>
<dbReference type="GO" id="GO:0008270">
    <property type="term" value="F:zinc ion binding"/>
    <property type="evidence" value="ECO:0007669"/>
    <property type="project" value="InterPro"/>
</dbReference>
<comment type="cofactor">
    <cofactor evidence="1 5">
        <name>Zn(2+)</name>
        <dbReference type="ChEBI" id="CHEBI:29105"/>
    </cofactor>
</comment>
<dbReference type="PANTHER" id="PTHR42813:SF2">
    <property type="entry name" value="DEHYDROGENASE, ZINC-CONTAINING, PUTATIVE (AFU_ORTHOLOGUE AFUA_2G02810)-RELATED"/>
    <property type="match status" value="1"/>
</dbReference>
<dbReference type="Pfam" id="PF00107">
    <property type="entry name" value="ADH_zinc_N"/>
    <property type="match status" value="1"/>
</dbReference>
<dbReference type="InterPro" id="IPR036291">
    <property type="entry name" value="NAD(P)-bd_dom_sf"/>
</dbReference>
<keyword evidence="9" id="KW-1185">Reference proteome</keyword>